<evidence type="ECO:0000256" key="5">
    <source>
        <dbReference type="ARBA" id="ARBA00022448"/>
    </source>
</evidence>
<keyword evidence="12" id="KW-1185">Reference proteome</keyword>
<comment type="function">
    <text evidence="1">Required for nicotinamide riboside transport across the inner membrane.</text>
</comment>
<dbReference type="AlphaFoldDB" id="A0A4U3L6G4"/>
<evidence type="ECO:0000256" key="4">
    <source>
        <dbReference type="ARBA" id="ARBA00017522"/>
    </source>
</evidence>
<sequence length="213" mass="24626">MNISEWFRLFIVQLKETSIIEWLGVAFGVAEVLFAKANKIWLYPCGIISVVLSSYIFIVSGLYAESALNGYYLVMSIYGWWFWIKKKNEPPLPVSWSSKRDWMVTLSIVFIGFALLYFLLSRFTNSTVPFWDAWVSATAWAGMWLLAKRKIENWILLNISNAFAIPLLFHKHLPLYALLTLFLFIIAVQGFLKWKKVIAVSHKNRSKAAVAFQ</sequence>
<dbReference type="OrthoDB" id="9791248at2"/>
<dbReference type="Proteomes" id="UP000305848">
    <property type="component" value="Unassembled WGS sequence"/>
</dbReference>
<dbReference type="NCBIfam" id="TIGR01528">
    <property type="entry name" value="NMN_trans_PnuC"/>
    <property type="match status" value="1"/>
</dbReference>
<evidence type="ECO:0000256" key="7">
    <source>
        <dbReference type="ARBA" id="ARBA00022692"/>
    </source>
</evidence>
<keyword evidence="8 10" id="KW-1133">Transmembrane helix</keyword>
<evidence type="ECO:0000256" key="10">
    <source>
        <dbReference type="SAM" id="Phobius"/>
    </source>
</evidence>
<keyword evidence="5" id="KW-0813">Transport</keyword>
<evidence type="ECO:0000256" key="9">
    <source>
        <dbReference type="ARBA" id="ARBA00023136"/>
    </source>
</evidence>
<evidence type="ECO:0000256" key="3">
    <source>
        <dbReference type="ARBA" id="ARBA00006669"/>
    </source>
</evidence>
<dbReference type="PANTHER" id="PTHR36122:SF2">
    <property type="entry name" value="NICOTINAMIDE RIBOSIDE TRANSPORTER PNUC"/>
    <property type="match status" value="1"/>
</dbReference>
<keyword evidence="7 10" id="KW-0812">Transmembrane</keyword>
<comment type="similarity">
    <text evidence="3">Belongs to the nicotinamide ribonucleoside (NR) uptake permease (TC 4.B.1) family.</text>
</comment>
<dbReference type="InterPro" id="IPR006419">
    <property type="entry name" value="NMN_transpt_PnuC"/>
</dbReference>
<feature type="transmembrane region" description="Helical" evidence="10">
    <location>
        <begin position="129"/>
        <end position="147"/>
    </location>
</feature>
<dbReference type="Pfam" id="PF04973">
    <property type="entry name" value="NMN_transporter"/>
    <property type="match status" value="1"/>
</dbReference>
<evidence type="ECO:0000256" key="8">
    <source>
        <dbReference type="ARBA" id="ARBA00022989"/>
    </source>
</evidence>
<proteinExistence type="inferred from homology"/>
<gene>
    <name evidence="11" type="ORF">FC093_03860</name>
</gene>
<comment type="caution">
    <text evidence="11">The sequence shown here is derived from an EMBL/GenBank/DDBJ whole genome shotgun (WGS) entry which is preliminary data.</text>
</comment>
<feature type="transmembrane region" description="Helical" evidence="10">
    <location>
        <begin position="40"/>
        <end position="62"/>
    </location>
</feature>
<dbReference type="GO" id="GO:0005886">
    <property type="term" value="C:plasma membrane"/>
    <property type="evidence" value="ECO:0007669"/>
    <property type="project" value="UniProtKB-SubCell"/>
</dbReference>
<keyword evidence="6" id="KW-1003">Cell membrane</keyword>
<evidence type="ECO:0000313" key="11">
    <source>
        <dbReference type="EMBL" id="TKK70841.1"/>
    </source>
</evidence>
<evidence type="ECO:0000313" key="12">
    <source>
        <dbReference type="Proteomes" id="UP000305848"/>
    </source>
</evidence>
<dbReference type="PANTHER" id="PTHR36122">
    <property type="entry name" value="NICOTINAMIDE RIBOSIDE TRANSPORTER PNUC"/>
    <property type="match status" value="1"/>
</dbReference>
<feature type="transmembrane region" description="Helical" evidence="10">
    <location>
        <begin position="104"/>
        <end position="123"/>
    </location>
</feature>
<evidence type="ECO:0000256" key="6">
    <source>
        <dbReference type="ARBA" id="ARBA00022475"/>
    </source>
</evidence>
<organism evidence="11 12">
    <name type="scientific">Ilyomonas limi</name>
    <dbReference type="NCBI Taxonomy" id="2575867"/>
    <lineage>
        <taxon>Bacteria</taxon>
        <taxon>Pseudomonadati</taxon>
        <taxon>Bacteroidota</taxon>
        <taxon>Chitinophagia</taxon>
        <taxon>Chitinophagales</taxon>
        <taxon>Chitinophagaceae</taxon>
        <taxon>Ilyomonas</taxon>
    </lineage>
</organism>
<feature type="transmembrane region" description="Helical" evidence="10">
    <location>
        <begin position="175"/>
        <end position="194"/>
    </location>
</feature>
<name>A0A4U3L6G4_9BACT</name>
<dbReference type="GO" id="GO:0034257">
    <property type="term" value="F:nicotinamide riboside transmembrane transporter activity"/>
    <property type="evidence" value="ECO:0007669"/>
    <property type="project" value="InterPro"/>
</dbReference>
<reference evidence="11 12" key="1">
    <citation type="submission" date="2019-05" db="EMBL/GenBank/DDBJ databases">
        <title>Panacibacter sp. strain 17mud1-8 Genome sequencing and assembly.</title>
        <authorList>
            <person name="Chhetri G."/>
        </authorList>
    </citation>
    <scope>NUCLEOTIDE SEQUENCE [LARGE SCALE GENOMIC DNA]</scope>
    <source>
        <strain evidence="11 12">17mud1-8</strain>
    </source>
</reference>
<dbReference type="RefSeq" id="WP_137260440.1">
    <property type="nucleotide sequence ID" value="NZ_SZQL01000002.1"/>
</dbReference>
<protein>
    <recommendedName>
        <fullName evidence="4">Nicotinamide riboside transporter PnuC</fullName>
    </recommendedName>
</protein>
<dbReference type="EMBL" id="SZQL01000002">
    <property type="protein sequence ID" value="TKK70841.1"/>
    <property type="molecule type" value="Genomic_DNA"/>
</dbReference>
<feature type="transmembrane region" description="Helical" evidence="10">
    <location>
        <begin position="68"/>
        <end position="84"/>
    </location>
</feature>
<accession>A0A4U3L6G4</accession>
<evidence type="ECO:0000256" key="1">
    <source>
        <dbReference type="ARBA" id="ARBA00002672"/>
    </source>
</evidence>
<evidence type="ECO:0000256" key="2">
    <source>
        <dbReference type="ARBA" id="ARBA00004651"/>
    </source>
</evidence>
<keyword evidence="9 10" id="KW-0472">Membrane</keyword>
<comment type="subcellular location">
    <subcellularLocation>
        <location evidence="2">Cell membrane</location>
        <topology evidence="2">Multi-pass membrane protein</topology>
    </subcellularLocation>
</comment>